<dbReference type="InterPro" id="IPR001128">
    <property type="entry name" value="Cyt_P450"/>
</dbReference>
<evidence type="ECO:0000256" key="5">
    <source>
        <dbReference type="ARBA" id="ARBA00023002"/>
    </source>
</evidence>
<keyword evidence="6 8" id="KW-0408">Iron</keyword>
<evidence type="ECO:0000256" key="3">
    <source>
        <dbReference type="ARBA" id="ARBA00022617"/>
    </source>
</evidence>
<evidence type="ECO:0000256" key="1">
    <source>
        <dbReference type="ARBA" id="ARBA00001971"/>
    </source>
</evidence>
<evidence type="ECO:0008006" key="12">
    <source>
        <dbReference type="Google" id="ProtNLM"/>
    </source>
</evidence>
<comment type="caution">
    <text evidence="10">The sequence shown here is derived from an EMBL/GenBank/DDBJ whole genome shotgun (WGS) entry which is preliminary data.</text>
</comment>
<keyword evidence="5" id="KW-0560">Oxidoreductase</keyword>
<dbReference type="GO" id="GO:0020037">
    <property type="term" value="F:heme binding"/>
    <property type="evidence" value="ECO:0007669"/>
    <property type="project" value="InterPro"/>
</dbReference>
<evidence type="ECO:0000313" key="11">
    <source>
        <dbReference type="Proteomes" id="UP001148614"/>
    </source>
</evidence>
<dbReference type="PANTHER" id="PTHR24305">
    <property type="entry name" value="CYTOCHROME P450"/>
    <property type="match status" value="1"/>
</dbReference>
<protein>
    <recommendedName>
        <fullName evidence="12">Cytochrome P450</fullName>
    </recommendedName>
</protein>
<name>A0A9W8NDT9_9PEZI</name>
<dbReference type="PANTHER" id="PTHR24305:SF77">
    <property type="entry name" value="CYTOCHROME P450 MONOOXYGENASE"/>
    <property type="match status" value="1"/>
</dbReference>
<organism evidence="10 11">
    <name type="scientific">Xylaria arbuscula</name>
    <dbReference type="NCBI Taxonomy" id="114810"/>
    <lineage>
        <taxon>Eukaryota</taxon>
        <taxon>Fungi</taxon>
        <taxon>Dikarya</taxon>
        <taxon>Ascomycota</taxon>
        <taxon>Pezizomycotina</taxon>
        <taxon>Sordariomycetes</taxon>
        <taxon>Xylariomycetidae</taxon>
        <taxon>Xylariales</taxon>
        <taxon>Xylariaceae</taxon>
        <taxon>Xylaria</taxon>
    </lineage>
</organism>
<evidence type="ECO:0000256" key="4">
    <source>
        <dbReference type="ARBA" id="ARBA00022723"/>
    </source>
</evidence>
<dbReference type="GO" id="GO:0016705">
    <property type="term" value="F:oxidoreductase activity, acting on paired donors, with incorporation or reduction of molecular oxygen"/>
    <property type="evidence" value="ECO:0007669"/>
    <property type="project" value="InterPro"/>
</dbReference>
<dbReference type="Pfam" id="PF00067">
    <property type="entry name" value="p450"/>
    <property type="match status" value="1"/>
</dbReference>
<feature type="binding site" description="axial binding residue" evidence="8">
    <location>
        <position position="453"/>
    </location>
    <ligand>
        <name>heme</name>
        <dbReference type="ChEBI" id="CHEBI:30413"/>
    </ligand>
    <ligandPart>
        <name>Fe</name>
        <dbReference type="ChEBI" id="CHEBI:18248"/>
    </ligandPart>
</feature>
<comment type="similarity">
    <text evidence="2">Belongs to the cytochrome P450 family.</text>
</comment>
<keyword evidence="3 8" id="KW-0349">Heme</keyword>
<gene>
    <name evidence="10" type="ORF">NPX13_g5970</name>
</gene>
<evidence type="ECO:0000256" key="8">
    <source>
        <dbReference type="PIRSR" id="PIRSR602401-1"/>
    </source>
</evidence>
<evidence type="ECO:0000256" key="9">
    <source>
        <dbReference type="SAM" id="Phobius"/>
    </source>
</evidence>
<evidence type="ECO:0000256" key="7">
    <source>
        <dbReference type="ARBA" id="ARBA00023033"/>
    </source>
</evidence>
<dbReference type="InterPro" id="IPR002401">
    <property type="entry name" value="Cyt_P450_E_grp-I"/>
</dbReference>
<dbReference type="Proteomes" id="UP001148614">
    <property type="component" value="Unassembled WGS sequence"/>
</dbReference>
<dbReference type="VEuPathDB" id="FungiDB:F4678DRAFT_447602"/>
<dbReference type="InterPro" id="IPR036396">
    <property type="entry name" value="Cyt_P450_sf"/>
</dbReference>
<keyword evidence="9" id="KW-0472">Membrane</keyword>
<dbReference type="GO" id="GO:0005506">
    <property type="term" value="F:iron ion binding"/>
    <property type="evidence" value="ECO:0007669"/>
    <property type="project" value="InterPro"/>
</dbReference>
<proteinExistence type="inferred from homology"/>
<keyword evidence="9" id="KW-0812">Transmembrane</keyword>
<evidence type="ECO:0000256" key="2">
    <source>
        <dbReference type="ARBA" id="ARBA00010617"/>
    </source>
</evidence>
<dbReference type="EMBL" id="JANPWZ010001000">
    <property type="protein sequence ID" value="KAJ3569761.1"/>
    <property type="molecule type" value="Genomic_DNA"/>
</dbReference>
<dbReference type="InterPro" id="IPR050121">
    <property type="entry name" value="Cytochrome_P450_monoxygenase"/>
</dbReference>
<dbReference type="Gene3D" id="1.10.630.10">
    <property type="entry name" value="Cytochrome P450"/>
    <property type="match status" value="1"/>
</dbReference>
<evidence type="ECO:0000313" key="10">
    <source>
        <dbReference type="EMBL" id="KAJ3569761.1"/>
    </source>
</evidence>
<keyword evidence="9" id="KW-1133">Transmembrane helix</keyword>
<sequence length="508" mass="57745">MSLLSAFNNGETMSWTQAMLSVAAAVFFWCVVSSIMAWYELRHVPGPFLASFSYVWSFWATYTGHSNQIFSEAQKKYGKVMRIAPDAISIFDPETLFRINSPRSHYTRSLWYQNARLDHRGDSVLTMLDTPAHNKRKAKLAPAFSGKNVAVLETKLDTWLAALIQTIRDKIAKGEGIMEIGVLIQYFQLDLITDLSMGRPWGNLKADKDHFGYMQMTKTAIPSLQIWILLPFARKIFMSSWFLRLFAPKPTDNEGLGLFLGVLDNAVKSRLSGMTEKPKDNRDILDVWIEHGHTEDECQRDLAILVPAGADTSVMMMRGTLLLLMSTPVAYWRLKQEIRDAISNGRISTPVTSEEAKSLEYAQAVVHEGFRIMVPINSGFPKRVPESGDIICGVPIRGGTDVYTNYESLMRCEEVFGKDPDIFRPERFLGGGPEVAYRLKVLDFAFGGGHFTCLGKTLAILEMNKIFIELFRYFDFQVTRPEKPWSREAYLTWVVRDFWARVTEDTSI</sequence>
<dbReference type="GO" id="GO:0004497">
    <property type="term" value="F:monooxygenase activity"/>
    <property type="evidence" value="ECO:0007669"/>
    <property type="project" value="UniProtKB-KW"/>
</dbReference>
<accession>A0A9W8NDT9</accession>
<feature type="transmembrane region" description="Helical" evidence="9">
    <location>
        <begin position="20"/>
        <end position="39"/>
    </location>
</feature>
<dbReference type="AlphaFoldDB" id="A0A9W8NDT9"/>
<reference evidence="10" key="1">
    <citation type="submission" date="2022-07" db="EMBL/GenBank/DDBJ databases">
        <title>Genome Sequence of Xylaria arbuscula.</title>
        <authorList>
            <person name="Buettner E."/>
        </authorList>
    </citation>
    <scope>NUCLEOTIDE SEQUENCE</scope>
    <source>
        <strain evidence="10">VT107</strain>
    </source>
</reference>
<dbReference type="PRINTS" id="PR00463">
    <property type="entry name" value="EP450I"/>
</dbReference>
<keyword evidence="4 8" id="KW-0479">Metal-binding</keyword>
<keyword evidence="7" id="KW-0503">Monooxygenase</keyword>
<keyword evidence="11" id="KW-1185">Reference proteome</keyword>
<evidence type="ECO:0000256" key="6">
    <source>
        <dbReference type="ARBA" id="ARBA00023004"/>
    </source>
</evidence>
<comment type="cofactor">
    <cofactor evidence="1 8">
        <name>heme</name>
        <dbReference type="ChEBI" id="CHEBI:30413"/>
    </cofactor>
</comment>
<dbReference type="SUPFAM" id="SSF48264">
    <property type="entry name" value="Cytochrome P450"/>
    <property type="match status" value="1"/>
</dbReference>